<evidence type="ECO:0000313" key="3">
    <source>
        <dbReference type="Proteomes" id="UP000031668"/>
    </source>
</evidence>
<gene>
    <name evidence="2" type="ORF">RF11_12704</name>
</gene>
<evidence type="ECO:0008006" key="4">
    <source>
        <dbReference type="Google" id="ProtNLM"/>
    </source>
</evidence>
<dbReference type="Proteomes" id="UP000031668">
    <property type="component" value="Unassembled WGS sequence"/>
</dbReference>
<proteinExistence type="predicted"/>
<evidence type="ECO:0000256" key="1">
    <source>
        <dbReference type="SAM" id="SignalP"/>
    </source>
</evidence>
<keyword evidence="3" id="KW-1185">Reference proteome</keyword>
<comment type="caution">
    <text evidence="2">The sequence shown here is derived from an EMBL/GenBank/DDBJ whole genome shotgun (WGS) entry which is preliminary data.</text>
</comment>
<protein>
    <recommendedName>
        <fullName evidence="4">MD-2-related lipid-recognition domain-containing protein</fullName>
    </recommendedName>
</protein>
<dbReference type="EMBL" id="JWZT01003490">
    <property type="protein sequence ID" value="KII66676.1"/>
    <property type="molecule type" value="Genomic_DNA"/>
</dbReference>
<sequence length="164" mass="18131">MSVRRSFCFLSSVVFCLAVINRALGNKEVCEQDGIFILIIAGTFKASFDSLTGCSGGSCRLKMGTFVYAKVTITPKVPSKSIHVDALASWLFLSFKIDGVPVDGCKIPGVTCPWPANKTLKITIKVPVPHLPWEVIRTLKNLADWILKNKGFKRKKPADRLFWG</sequence>
<feature type="chain" id="PRO_5002152372" description="MD-2-related lipid-recognition domain-containing protein" evidence="1">
    <location>
        <begin position="26"/>
        <end position="164"/>
    </location>
</feature>
<reference evidence="2 3" key="1">
    <citation type="journal article" date="2014" name="Genome Biol. Evol.">
        <title>The genome of the myxosporean Thelohanellus kitauei shows adaptations to nutrient acquisition within its fish host.</title>
        <authorList>
            <person name="Yang Y."/>
            <person name="Xiong J."/>
            <person name="Zhou Z."/>
            <person name="Huo F."/>
            <person name="Miao W."/>
            <person name="Ran C."/>
            <person name="Liu Y."/>
            <person name="Zhang J."/>
            <person name="Feng J."/>
            <person name="Wang M."/>
            <person name="Wang M."/>
            <person name="Wang L."/>
            <person name="Yao B."/>
        </authorList>
    </citation>
    <scope>NUCLEOTIDE SEQUENCE [LARGE SCALE GENOMIC DNA]</scope>
    <source>
        <strain evidence="2">Wuqing</strain>
    </source>
</reference>
<dbReference type="SUPFAM" id="SSF81296">
    <property type="entry name" value="E set domains"/>
    <property type="match status" value="1"/>
</dbReference>
<accession>A0A0C2MHV7</accession>
<organism evidence="2 3">
    <name type="scientific">Thelohanellus kitauei</name>
    <name type="common">Myxosporean</name>
    <dbReference type="NCBI Taxonomy" id="669202"/>
    <lineage>
        <taxon>Eukaryota</taxon>
        <taxon>Metazoa</taxon>
        <taxon>Cnidaria</taxon>
        <taxon>Myxozoa</taxon>
        <taxon>Myxosporea</taxon>
        <taxon>Bivalvulida</taxon>
        <taxon>Platysporina</taxon>
        <taxon>Myxobolidae</taxon>
        <taxon>Thelohanellus</taxon>
    </lineage>
</organism>
<keyword evidence="1" id="KW-0732">Signal</keyword>
<name>A0A0C2MHV7_THEKT</name>
<evidence type="ECO:0000313" key="2">
    <source>
        <dbReference type="EMBL" id="KII66676.1"/>
    </source>
</evidence>
<feature type="signal peptide" evidence="1">
    <location>
        <begin position="1"/>
        <end position="25"/>
    </location>
</feature>
<dbReference type="InterPro" id="IPR014756">
    <property type="entry name" value="Ig_E-set"/>
</dbReference>
<dbReference type="AlphaFoldDB" id="A0A0C2MHV7"/>
<dbReference type="Gene3D" id="2.60.40.770">
    <property type="match status" value="1"/>
</dbReference>